<protein>
    <submittedName>
        <fullName evidence="1">Uncharacterized protein</fullName>
    </submittedName>
</protein>
<dbReference type="EMBL" id="KZ679680">
    <property type="protein sequence ID" value="PTB54821.1"/>
    <property type="molecule type" value="Genomic_DNA"/>
</dbReference>
<reference evidence="1 2" key="1">
    <citation type="submission" date="2016-07" db="EMBL/GenBank/DDBJ databases">
        <title>Multiple horizontal gene transfer events from other fungi enriched the ability of initially mycotrophic Trichoderma (Ascomycota) to feed on dead plant biomass.</title>
        <authorList>
            <consortium name="DOE Joint Genome Institute"/>
            <person name="Aerts A."/>
            <person name="Atanasova L."/>
            <person name="Chenthamara K."/>
            <person name="Zhang J."/>
            <person name="Grujic M."/>
            <person name="Henrissat B."/>
            <person name="Kuo A."/>
            <person name="Salamov A."/>
            <person name="Lipzen A."/>
            <person name="Labutti K."/>
            <person name="Barry K."/>
            <person name="Miao Y."/>
            <person name="Rahimi M.J."/>
            <person name="Shen Q."/>
            <person name="Grigoriev I.V."/>
            <person name="Kubicek C.P."/>
            <person name="Druzhinina I.S."/>
        </authorList>
    </citation>
    <scope>NUCLEOTIDE SEQUENCE [LARGE SCALE GENOMIC DNA]</scope>
    <source>
        <strain evidence="1 2">CBS 226.95</strain>
    </source>
</reference>
<keyword evidence="2" id="KW-1185">Reference proteome</keyword>
<dbReference type="RefSeq" id="XP_024774498.1">
    <property type="nucleotide sequence ID" value="XM_024915086.1"/>
</dbReference>
<evidence type="ECO:0000313" key="1">
    <source>
        <dbReference type="EMBL" id="PTB54821.1"/>
    </source>
</evidence>
<sequence length="81" mass="8398">MQVCGCVWHTTKSGGSFAGSVKPQSGQGAESVRMATSSRPGPWSLLGFWLWLQGKASAGLVEACETPTAACLQGIRIADDA</sequence>
<dbReference type="GeneID" id="36623652"/>
<dbReference type="Proteomes" id="UP000241690">
    <property type="component" value="Unassembled WGS sequence"/>
</dbReference>
<evidence type="ECO:0000313" key="2">
    <source>
        <dbReference type="Proteomes" id="UP000241690"/>
    </source>
</evidence>
<accession>A0A2T4ACM2</accession>
<dbReference type="AlphaFoldDB" id="A0A2T4ACM2"/>
<proteinExistence type="predicted"/>
<name>A0A2T4ACM2_TRIHA</name>
<organism evidence="1 2">
    <name type="scientific">Trichoderma harzianum CBS 226.95</name>
    <dbReference type="NCBI Taxonomy" id="983964"/>
    <lineage>
        <taxon>Eukaryota</taxon>
        <taxon>Fungi</taxon>
        <taxon>Dikarya</taxon>
        <taxon>Ascomycota</taxon>
        <taxon>Pezizomycotina</taxon>
        <taxon>Sordariomycetes</taxon>
        <taxon>Hypocreomycetidae</taxon>
        <taxon>Hypocreales</taxon>
        <taxon>Hypocreaceae</taxon>
        <taxon>Trichoderma</taxon>
    </lineage>
</organism>
<gene>
    <name evidence="1" type="ORF">M431DRAFT_430100</name>
</gene>